<dbReference type="Proteomes" id="UP001652432">
    <property type="component" value="Unassembled WGS sequence"/>
</dbReference>
<keyword evidence="1" id="KW-1133">Transmembrane helix</keyword>
<dbReference type="EMBL" id="JAOQKJ010000013">
    <property type="protein sequence ID" value="MCU6745577.1"/>
    <property type="molecule type" value="Genomic_DNA"/>
</dbReference>
<feature type="transmembrane region" description="Helical" evidence="1">
    <location>
        <begin position="6"/>
        <end position="24"/>
    </location>
</feature>
<keyword evidence="1" id="KW-0812">Transmembrane</keyword>
<evidence type="ECO:0000313" key="3">
    <source>
        <dbReference type="Proteomes" id="UP001652432"/>
    </source>
</evidence>
<name>A0ABT2T5N8_9FIRM</name>
<protein>
    <submittedName>
        <fullName evidence="2">Uncharacterized protein</fullName>
    </submittedName>
</protein>
<organism evidence="2 3">
    <name type="scientific">Suilimivivens aceti</name>
    <dbReference type="NCBI Taxonomy" id="2981774"/>
    <lineage>
        <taxon>Bacteria</taxon>
        <taxon>Bacillati</taxon>
        <taxon>Bacillota</taxon>
        <taxon>Clostridia</taxon>
        <taxon>Lachnospirales</taxon>
        <taxon>Lachnospiraceae</taxon>
        <taxon>Suilimivivens</taxon>
    </lineage>
</organism>
<dbReference type="RefSeq" id="WP_262575606.1">
    <property type="nucleotide sequence ID" value="NZ_JAOQKJ010000013.1"/>
</dbReference>
<comment type="caution">
    <text evidence="2">The sequence shown here is derived from an EMBL/GenBank/DDBJ whole genome shotgun (WGS) entry which is preliminary data.</text>
</comment>
<gene>
    <name evidence="2" type="ORF">OCV77_13965</name>
</gene>
<evidence type="ECO:0000256" key="1">
    <source>
        <dbReference type="SAM" id="Phobius"/>
    </source>
</evidence>
<reference evidence="2 3" key="1">
    <citation type="journal article" date="2021" name="ISME Commun">
        <title>Automated analysis of genomic sequences facilitates high-throughput and comprehensive description of bacteria.</title>
        <authorList>
            <person name="Hitch T.C.A."/>
        </authorList>
    </citation>
    <scope>NUCLEOTIDE SEQUENCE [LARGE SCALE GENOMIC DNA]</scope>
    <source>
        <strain evidence="2 3">Sanger_18</strain>
    </source>
</reference>
<accession>A0ABT2T5N8</accession>
<feature type="transmembrane region" description="Helical" evidence="1">
    <location>
        <begin position="36"/>
        <end position="53"/>
    </location>
</feature>
<keyword evidence="3" id="KW-1185">Reference proteome</keyword>
<evidence type="ECO:0000313" key="2">
    <source>
        <dbReference type="EMBL" id="MCU6745577.1"/>
    </source>
</evidence>
<keyword evidence="1" id="KW-0472">Membrane</keyword>
<proteinExistence type="predicted"/>
<sequence length="54" mass="5913">MMPTIGVMTIAVAALTIYLCHDEYKNGKMSSKNFKIVAICEGFAILGMIFLIIS</sequence>